<feature type="compositionally biased region" description="Polar residues" evidence="1">
    <location>
        <begin position="308"/>
        <end position="331"/>
    </location>
</feature>
<organism evidence="2 3">
    <name type="scientific">Monosiga brevicollis</name>
    <name type="common">Choanoflagellate</name>
    <dbReference type="NCBI Taxonomy" id="81824"/>
    <lineage>
        <taxon>Eukaryota</taxon>
        <taxon>Choanoflagellata</taxon>
        <taxon>Craspedida</taxon>
        <taxon>Salpingoecidae</taxon>
        <taxon>Monosiga</taxon>
    </lineage>
</organism>
<feature type="compositionally biased region" description="Low complexity" evidence="1">
    <location>
        <begin position="249"/>
        <end position="264"/>
    </location>
</feature>
<evidence type="ECO:0000256" key="1">
    <source>
        <dbReference type="SAM" id="MobiDB-lite"/>
    </source>
</evidence>
<evidence type="ECO:0000313" key="3">
    <source>
        <dbReference type="Proteomes" id="UP000001357"/>
    </source>
</evidence>
<dbReference type="Proteomes" id="UP000001357">
    <property type="component" value="Unassembled WGS sequence"/>
</dbReference>
<feature type="region of interest" description="Disordered" evidence="1">
    <location>
        <begin position="308"/>
        <end position="339"/>
    </location>
</feature>
<dbReference type="InParanoid" id="A9VD32"/>
<accession>A9VD32</accession>
<dbReference type="GeneID" id="5895875"/>
<evidence type="ECO:0000313" key="2">
    <source>
        <dbReference type="EMBL" id="EDQ84570.1"/>
    </source>
</evidence>
<dbReference type="AlphaFoldDB" id="A9VD32"/>
<proteinExistence type="predicted"/>
<feature type="region of interest" description="Disordered" evidence="1">
    <location>
        <begin position="372"/>
        <end position="396"/>
    </location>
</feature>
<feature type="compositionally biased region" description="Low complexity" evidence="1">
    <location>
        <begin position="208"/>
        <end position="225"/>
    </location>
</feature>
<dbReference type="RefSeq" id="XP_001750597.1">
    <property type="nucleotide sequence ID" value="XM_001750545.1"/>
</dbReference>
<dbReference type="EMBL" id="CH991584">
    <property type="protein sequence ID" value="EDQ84570.1"/>
    <property type="molecule type" value="Genomic_DNA"/>
</dbReference>
<sequence>MSYAPYGAFDRAGRDRSAASRPPSGQQAPAEDASSFAFQKFPPKPFRQTAYARRPETRQVTLGCKPDQHRFVLTKPTPPQRLRLSIRSQVRQEALANHQDIPPEPVLLVCNGNEITADTVTVDQPTVKCCLCRNSTPWAILKLGDIVNLCARYPDKRWLHRWLKKLYPAERERLSARARRNGHRLSDALDPAATALERAKQLIDQPQPSSASTSRRTSTPSSPSSYAHARVEAPLSAKGVRERRSSSGQAAIQRSTARAQSSSSPMLRSTDHAQGLRLSSDLAATSRIYTPSTPTPWFSAHSSVSRSMPASRRMSTPLSSVQSSVTESPRSSMFMPQWSSASSAAAPSLAASQDQERIAQLERSLQEAQVLIAEQQSELHRHHRGPSPSPPTFSAYPDAVSAQAAALRFYKQAQERRLLDD</sequence>
<name>A9VD32_MONBE</name>
<feature type="region of interest" description="Disordered" evidence="1">
    <location>
        <begin position="1"/>
        <end position="39"/>
    </location>
</feature>
<reference evidence="2 3" key="1">
    <citation type="journal article" date="2008" name="Nature">
        <title>The genome of the choanoflagellate Monosiga brevicollis and the origin of metazoans.</title>
        <authorList>
            <consortium name="JGI Sequencing"/>
            <person name="King N."/>
            <person name="Westbrook M.J."/>
            <person name="Young S.L."/>
            <person name="Kuo A."/>
            <person name="Abedin M."/>
            <person name="Chapman J."/>
            <person name="Fairclough S."/>
            <person name="Hellsten U."/>
            <person name="Isogai Y."/>
            <person name="Letunic I."/>
            <person name="Marr M."/>
            <person name="Pincus D."/>
            <person name="Putnam N."/>
            <person name="Rokas A."/>
            <person name="Wright K.J."/>
            <person name="Zuzow R."/>
            <person name="Dirks W."/>
            <person name="Good M."/>
            <person name="Goodstein D."/>
            <person name="Lemons D."/>
            <person name="Li W."/>
            <person name="Lyons J.B."/>
            <person name="Morris A."/>
            <person name="Nichols S."/>
            <person name="Richter D.J."/>
            <person name="Salamov A."/>
            <person name="Bork P."/>
            <person name="Lim W.A."/>
            <person name="Manning G."/>
            <person name="Miller W.T."/>
            <person name="McGinnis W."/>
            <person name="Shapiro H."/>
            <person name="Tjian R."/>
            <person name="Grigoriev I.V."/>
            <person name="Rokhsar D."/>
        </authorList>
    </citation>
    <scope>NUCLEOTIDE SEQUENCE [LARGE SCALE GENOMIC DNA]</scope>
    <source>
        <strain evidence="3">MX1 / ATCC 50154</strain>
    </source>
</reference>
<gene>
    <name evidence="2" type="ORF">MONBRDRAFT_12707</name>
</gene>
<keyword evidence="3" id="KW-1185">Reference proteome</keyword>
<dbReference type="KEGG" id="mbr:MONBRDRAFT_12707"/>
<protein>
    <submittedName>
        <fullName evidence="2">Uncharacterized protein</fullName>
    </submittedName>
</protein>
<feature type="region of interest" description="Disordered" evidence="1">
    <location>
        <begin position="200"/>
        <end position="273"/>
    </location>
</feature>